<proteinExistence type="predicted"/>
<feature type="compositionally biased region" description="Low complexity" evidence="1">
    <location>
        <begin position="165"/>
        <end position="182"/>
    </location>
</feature>
<accession>A0A6J5S3M7</accession>
<dbReference type="EMBL" id="LR797326">
    <property type="protein sequence ID" value="CAB4202642.1"/>
    <property type="molecule type" value="Genomic_DNA"/>
</dbReference>
<evidence type="ECO:0000313" key="2">
    <source>
        <dbReference type="EMBL" id="CAB4202642.1"/>
    </source>
</evidence>
<sequence>MKYLTLAALAAALTSAPAIASPALAICHGEYALCASSSTVPLPGKTITVGGRVFALGVSVCPVISGAAIADVNLTGSCAPPGPGRVWSLFGTPATYPQPPDWAPAAPVDRAFVTTSKPGGGMSNMWSFPCVKRARTVNGVQLADCYGPLNESPWNGQAVPPGSKVGTAAPAGAPNPVGGNFP</sequence>
<protein>
    <submittedName>
        <fullName evidence="2">Uncharacterized protein</fullName>
    </submittedName>
</protein>
<organism evidence="2">
    <name type="scientific">uncultured Caudovirales phage</name>
    <dbReference type="NCBI Taxonomy" id="2100421"/>
    <lineage>
        <taxon>Viruses</taxon>
        <taxon>Duplodnaviria</taxon>
        <taxon>Heunggongvirae</taxon>
        <taxon>Uroviricota</taxon>
        <taxon>Caudoviricetes</taxon>
        <taxon>Peduoviridae</taxon>
        <taxon>Maltschvirus</taxon>
        <taxon>Maltschvirus maltsch</taxon>
    </lineage>
</organism>
<gene>
    <name evidence="2" type="ORF">UFOVP1366_39</name>
</gene>
<reference evidence="2" key="1">
    <citation type="submission" date="2020-05" db="EMBL/GenBank/DDBJ databases">
        <authorList>
            <person name="Chiriac C."/>
            <person name="Salcher M."/>
            <person name="Ghai R."/>
            <person name="Kavagutti S V."/>
        </authorList>
    </citation>
    <scope>NUCLEOTIDE SEQUENCE</scope>
</reference>
<feature type="region of interest" description="Disordered" evidence="1">
    <location>
        <begin position="158"/>
        <end position="182"/>
    </location>
</feature>
<name>A0A6J5S3M7_9CAUD</name>
<evidence type="ECO:0000256" key="1">
    <source>
        <dbReference type="SAM" id="MobiDB-lite"/>
    </source>
</evidence>